<keyword evidence="2" id="KW-1185">Reference proteome</keyword>
<evidence type="ECO:0008006" key="3">
    <source>
        <dbReference type="Google" id="ProtNLM"/>
    </source>
</evidence>
<dbReference type="InterPro" id="IPR022555">
    <property type="entry name" value="DUF2577"/>
</dbReference>
<sequence length="110" mass="12264">MGMINIIKKAGIDAVGASNPVNIIFGEVLNIEDFKIKIDQKLILPKEFFIIPESLTKYEIDLSHNHNYTDGSTSNALNKVVIREGLKQGDKVLLLRVQGGQQYIILDKVV</sequence>
<protein>
    <recommendedName>
        <fullName evidence="3">Phage protein</fullName>
    </recommendedName>
</protein>
<dbReference type="RefSeq" id="WP_145953039.1">
    <property type="nucleotide sequence ID" value="NZ_AYSO01000014.1"/>
</dbReference>
<organism evidence="1 2">
    <name type="scientific">Clostridium argentinense CDC 2741</name>
    <dbReference type="NCBI Taxonomy" id="1418104"/>
    <lineage>
        <taxon>Bacteria</taxon>
        <taxon>Bacillati</taxon>
        <taxon>Bacillota</taxon>
        <taxon>Clostridia</taxon>
        <taxon>Eubacteriales</taxon>
        <taxon>Clostridiaceae</taxon>
        <taxon>Clostridium</taxon>
    </lineage>
</organism>
<comment type="caution">
    <text evidence="1">The sequence shown here is derived from an EMBL/GenBank/DDBJ whole genome shotgun (WGS) entry which is preliminary data.</text>
</comment>
<dbReference type="OrthoDB" id="95576at2"/>
<evidence type="ECO:0000313" key="1">
    <source>
        <dbReference type="EMBL" id="KIE47703.1"/>
    </source>
</evidence>
<dbReference type="AlphaFoldDB" id="A0A0C1U7A7"/>
<dbReference type="STRING" id="29341.RSJ17_08350"/>
<accession>A0A0C1U7A7</accession>
<dbReference type="EMBL" id="AYSO01000014">
    <property type="protein sequence ID" value="KIE47703.1"/>
    <property type="molecule type" value="Genomic_DNA"/>
</dbReference>
<gene>
    <name evidence="1" type="ORF">U732_2930</name>
</gene>
<dbReference type="Pfam" id="PF10844">
    <property type="entry name" value="DUF2577"/>
    <property type="match status" value="1"/>
</dbReference>
<proteinExistence type="predicted"/>
<reference evidence="1 2" key="1">
    <citation type="journal article" date="2015" name="Infect. Genet. Evol.">
        <title>Genomic sequences of six botulinum neurotoxin-producing strains representing three clostridial species illustrate the mobility and diversity of botulinum neurotoxin genes.</title>
        <authorList>
            <person name="Smith T.J."/>
            <person name="Hill K.K."/>
            <person name="Xie G."/>
            <person name="Foley B.T."/>
            <person name="Williamson C.H."/>
            <person name="Foster J.T."/>
            <person name="Johnson S.L."/>
            <person name="Chertkov O."/>
            <person name="Teshima H."/>
            <person name="Gibbons H.S."/>
            <person name="Johnsky L.A."/>
            <person name="Karavis M.A."/>
            <person name="Smith L.A."/>
        </authorList>
    </citation>
    <scope>NUCLEOTIDE SEQUENCE [LARGE SCALE GENOMIC DNA]</scope>
    <source>
        <strain evidence="1 2">CDC 2741</strain>
    </source>
</reference>
<name>A0A0C1U7A7_9CLOT</name>
<dbReference type="Proteomes" id="UP000031366">
    <property type="component" value="Unassembled WGS sequence"/>
</dbReference>
<evidence type="ECO:0000313" key="2">
    <source>
        <dbReference type="Proteomes" id="UP000031366"/>
    </source>
</evidence>